<gene>
    <name evidence="2" type="ORF">GQ43DRAFT_476713</name>
</gene>
<evidence type="ECO:0000256" key="1">
    <source>
        <dbReference type="SAM" id="MobiDB-lite"/>
    </source>
</evidence>
<protein>
    <submittedName>
        <fullName evidence="2">Uncharacterized protein</fullName>
    </submittedName>
</protein>
<dbReference type="Proteomes" id="UP000799536">
    <property type="component" value="Unassembled WGS sequence"/>
</dbReference>
<dbReference type="EMBL" id="ML994531">
    <property type="protein sequence ID" value="KAF2195994.1"/>
    <property type="molecule type" value="Genomic_DNA"/>
</dbReference>
<feature type="region of interest" description="Disordered" evidence="1">
    <location>
        <begin position="216"/>
        <end position="255"/>
    </location>
</feature>
<reference evidence="2" key="1">
    <citation type="journal article" date="2020" name="Stud. Mycol.">
        <title>101 Dothideomycetes genomes: a test case for predicting lifestyles and emergence of pathogens.</title>
        <authorList>
            <person name="Haridas S."/>
            <person name="Albert R."/>
            <person name="Binder M."/>
            <person name="Bloem J."/>
            <person name="Labutti K."/>
            <person name="Salamov A."/>
            <person name="Andreopoulos B."/>
            <person name="Baker S."/>
            <person name="Barry K."/>
            <person name="Bills G."/>
            <person name="Bluhm B."/>
            <person name="Cannon C."/>
            <person name="Castanera R."/>
            <person name="Culley D."/>
            <person name="Daum C."/>
            <person name="Ezra D."/>
            <person name="Gonzalez J."/>
            <person name="Henrissat B."/>
            <person name="Kuo A."/>
            <person name="Liang C."/>
            <person name="Lipzen A."/>
            <person name="Lutzoni F."/>
            <person name="Magnuson J."/>
            <person name="Mondo S."/>
            <person name="Nolan M."/>
            <person name="Ohm R."/>
            <person name="Pangilinan J."/>
            <person name="Park H.-J."/>
            <person name="Ramirez L."/>
            <person name="Alfaro M."/>
            <person name="Sun H."/>
            <person name="Tritt A."/>
            <person name="Yoshinaga Y."/>
            <person name="Zwiers L.-H."/>
            <person name="Turgeon B."/>
            <person name="Goodwin S."/>
            <person name="Spatafora J."/>
            <person name="Crous P."/>
            <person name="Grigoriev I."/>
        </authorList>
    </citation>
    <scope>NUCLEOTIDE SEQUENCE</scope>
    <source>
        <strain evidence="2">ATCC 74209</strain>
    </source>
</reference>
<dbReference type="AlphaFoldDB" id="A0A9P4JEW4"/>
<name>A0A9P4JEW4_9PLEO</name>
<organism evidence="2 3">
    <name type="scientific">Delitschia confertaspora ATCC 74209</name>
    <dbReference type="NCBI Taxonomy" id="1513339"/>
    <lineage>
        <taxon>Eukaryota</taxon>
        <taxon>Fungi</taxon>
        <taxon>Dikarya</taxon>
        <taxon>Ascomycota</taxon>
        <taxon>Pezizomycotina</taxon>
        <taxon>Dothideomycetes</taxon>
        <taxon>Pleosporomycetidae</taxon>
        <taxon>Pleosporales</taxon>
        <taxon>Delitschiaceae</taxon>
        <taxon>Delitschia</taxon>
    </lineage>
</organism>
<sequence length="528" mass="58044">MPPHTASVVIARAKAGLDPFVHLEAVVGVGPKGSIDEDGIPNHTEFQLAGYRFNGRNGTLNLKASIWPAKGKLQLNSELDVVCQYCKTDQTYLRAEYGESASEMESRRYENADILHKHVHEWHIAGPDNEGGYTHPNVELNHIIINNHGFGHIVPTYESLGPAVPRQQLYAAIKFGMIARFPYNVELNNAREKGKMDNKSFHERMQHDLMTRSAYLDYRKPKRMTPEQRKKLKQRKSARNRRVRGLPPVFKEPEDVGMKDAADGTLYNDIHPTSTIHQAICDTADGNIFTLADALAKFHENGVIPGLANAAVDDGTNDATDVFDVNDHTNALIEGGINDSAINVTVDTVVDSANNITDVVMADAAVDALFNDVTNAVFTAIPNITVKESTGIMNPASETSSTTLDININKSAALVNSAPVHSRPEEHIFGVTRPTFHRGNHNIPRPAFEYTGIQSGNFYSGEHMLLPGTDGGSTPMRGTFTGYGDTLMRGYQIPTITSPARHYISTNTNPQGNAQNLSHGRNYYESIC</sequence>
<evidence type="ECO:0000313" key="3">
    <source>
        <dbReference type="Proteomes" id="UP000799536"/>
    </source>
</evidence>
<proteinExistence type="predicted"/>
<evidence type="ECO:0000313" key="2">
    <source>
        <dbReference type="EMBL" id="KAF2195994.1"/>
    </source>
</evidence>
<keyword evidence="3" id="KW-1185">Reference proteome</keyword>
<accession>A0A9P4JEW4</accession>
<comment type="caution">
    <text evidence="2">The sequence shown here is derived from an EMBL/GenBank/DDBJ whole genome shotgun (WGS) entry which is preliminary data.</text>
</comment>
<feature type="compositionally biased region" description="Basic residues" evidence="1">
    <location>
        <begin position="230"/>
        <end position="244"/>
    </location>
</feature>